<evidence type="ECO:0000256" key="1">
    <source>
        <dbReference type="ARBA" id="ARBA00001941"/>
    </source>
</evidence>
<sequence length="224" mass="25885">MEKWTKVSWEEADEITDVVRAAHCAFWCEPETKTLRDTPIKALLMMQLRFDGLLGFPGGLIDAGENILEGLNRELREEMALDNARFPVGKEHWVSAHLRQTQQPDGSFKKTQVCHFFSKKLSKEDFYEIEKKQLEADHWGYENFGLIRAPVLEFTAGSVAEKYPGRGFAWFLTHSFISCAREQMTEMIISEGILTKDEINRYFEMSRNPELHEKLINSSSTTEN</sequence>
<evidence type="ECO:0000256" key="12">
    <source>
        <dbReference type="ARBA" id="ARBA00042015"/>
    </source>
</evidence>
<evidence type="ECO:0000256" key="10">
    <source>
        <dbReference type="ARBA" id="ARBA00041450"/>
    </source>
</evidence>
<evidence type="ECO:0000256" key="8">
    <source>
        <dbReference type="ARBA" id="ARBA00038899"/>
    </source>
</evidence>
<comment type="catalytic activity">
    <reaction evidence="16">
        <text>dIDP + H2O = dIMP + phosphate + H(+)</text>
        <dbReference type="Rhea" id="RHEA:35211"/>
        <dbReference type="ChEBI" id="CHEBI:15377"/>
        <dbReference type="ChEBI" id="CHEBI:15378"/>
        <dbReference type="ChEBI" id="CHEBI:43474"/>
        <dbReference type="ChEBI" id="CHEBI:61194"/>
        <dbReference type="ChEBI" id="CHEBI:62286"/>
        <dbReference type="EC" id="3.6.1.64"/>
    </reaction>
    <physiologicalReaction direction="left-to-right" evidence="16">
        <dbReference type="Rhea" id="RHEA:35212"/>
    </physiologicalReaction>
</comment>
<reference evidence="18 19" key="1">
    <citation type="submission" date="2021-04" db="EMBL/GenBank/DDBJ databases">
        <authorList>
            <person name="Bliznina A."/>
        </authorList>
    </citation>
    <scope>NUCLEOTIDE SEQUENCE [LARGE SCALE GENOMIC DNA]</scope>
</reference>
<evidence type="ECO:0000256" key="2">
    <source>
        <dbReference type="ARBA" id="ARBA00004604"/>
    </source>
</evidence>
<name>A0ABN7S2S5_OIKDI</name>
<gene>
    <name evidence="18" type="ORF">OKIOD_LOCUS4558</name>
</gene>
<dbReference type="EMBL" id="OU015568">
    <property type="protein sequence ID" value="CAG5091358.1"/>
    <property type="molecule type" value="Genomic_DNA"/>
</dbReference>
<evidence type="ECO:0000256" key="13">
    <source>
        <dbReference type="ARBA" id="ARBA00043162"/>
    </source>
</evidence>
<comment type="catalytic activity">
    <reaction evidence="15">
        <text>IDP + H2O = IMP + phosphate + H(+)</text>
        <dbReference type="Rhea" id="RHEA:35207"/>
        <dbReference type="ChEBI" id="CHEBI:15377"/>
        <dbReference type="ChEBI" id="CHEBI:15378"/>
        <dbReference type="ChEBI" id="CHEBI:43474"/>
        <dbReference type="ChEBI" id="CHEBI:58053"/>
        <dbReference type="ChEBI" id="CHEBI:58280"/>
        <dbReference type="EC" id="3.6.1.64"/>
    </reaction>
    <physiologicalReaction direction="left-to-right" evidence="15">
        <dbReference type="Rhea" id="RHEA:35208"/>
    </physiologicalReaction>
</comment>
<comment type="similarity">
    <text evidence="7">Belongs to the Nudix hydrolase family. NUDT16 subfamily.</text>
</comment>
<evidence type="ECO:0000256" key="15">
    <source>
        <dbReference type="ARBA" id="ARBA00047875"/>
    </source>
</evidence>
<dbReference type="SUPFAM" id="SSF55811">
    <property type="entry name" value="Nudix"/>
    <property type="match status" value="1"/>
</dbReference>
<evidence type="ECO:0000256" key="6">
    <source>
        <dbReference type="ARBA" id="ARBA00023242"/>
    </source>
</evidence>
<comment type="cofactor">
    <cofactor evidence="1">
        <name>Co(2+)</name>
        <dbReference type="ChEBI" id="CHEBI:48828"/>
    </cofactor>
</comment>
<evidence type="ECO:0000259" key="17">
    <source>
        <dbReference type="PROSITE" id="PS51462"/>
    </source>
</evidence>
<dbReference type="CDD" id="cd18869">
    <property type="entry name" value="NUDIX_U8_SnoRNA_DE_Nudt16"/>
    <property type="match status" value="1"/>
</dbReference>
<comment type="catalytic activity">
    <reaction evidence="14">
        <text>a 5'-end (N(7)-methyl 5'-triphosphoguanosine)-ribonucleoside in mRNA + H2O = N(7)-methyl-GDP + a 5'-end phospho-ribonucleoside in mRNA + 2 H(+)</text>
        <dbReference type="Rhea" id="RHEA:67484"/>
        <dbReference type="Rhea" id="RHEA-COMP:15692"/>
        <dbReference type="Rhea" id="RHEA-COMP:17167"/>
        <dbReference type="ChEBI" id="CHEBI:15377"/>
        <dbReference type="ChEBI" id="CHEBI:15378"/>
        <dbReference type="ChEBI" id="CHEBI:63714"/>
        <dbReference type="ChEBI" id="CHEBI:138282"/>
        <dbReference type="ChEBI" id="CHEBI:156461"/>
        <dbReference type="EC" id="3.6.1.62"/>
    </reaction>
    <physiologicalReaction direction="left-to-right" evidence="14">
        <dbReference type="Rhea" id="RHEA:67485"/>
    </physiologicalReaction>
</comment>
<dbReference type="InterPro" id="IPR054754">
    <property type="entry name" value="NudT16"/>
</dbReference>
<dbReference type="Pfam" id="PF22327">
    <property type="entry name" value="Nudt16-like"/>
    <property type="match status" value="1"/>
</dbReference>
<evidence type="ECO:0000256" key="16">
    <source>
        <dbReference type="ARBA" id="ARBA00048945"/>
    </source>
</evidence>
<evidence type="ECO:0000313" key="18">
    <source>
        <dbReference type="EMBL" id="CAG5091358.1"/>
    </source>
</evidence>
<dbReference type="PANTHER" id="PTHR31699:SF1">
    <property type="entry name" value="U8 SNORNA-DECAPPING ENZYME"/>
    <property type="match status" value="1"/>
</dbReference>
<keyword evidence="6" id="KW-0539">Nucleus</keyword>
<evidence type="ECO:0000256" key="14">
    <source>
        <dbReference type="ARBA" id="ARBA00047661"/>
    </source>
</evidence>
<keyword evidence="19" id="KW-1185">Reference proteome</keyword>
<dbReference type="EC" id="3.6.1.64" evidence="8"/>
<keyword evidence="5" id="KW-0546">Nucleotide metabolism</keyword>
<comment type="subcellular location">
    <subcellularLocation>
        <location evidence="2">Nucleus</location>
        <location evidence="2">Nucleolus</location>
    </subcellularLocation>
    <subcellularLocation>
        <location evidence="3">Nucleus</location>
        <location evidence="3">Nucleoplasm</location>
    </subcellularLocation>
</comment>
<evidence type="ECO:0000256" key="7">
    <source>
        <dbReference type="ARBA" id="ARBA00038173"/>
    </source>
</evidence>
<dbReference type="PROSITE" id="PS51462">
    <property type="entry name" value="NUDIX"/>
    <property type="match status" value="1"/>
</dbReference>
<evidence type="ECO:0000256" key="9">
    <source>
        <dbReference type="ARBA" id="ARBA00039871"/>
    </source>
</evidence>
<dbReference type="PANTHER" id="PTHR31699">
    <property type="entry name" value="NUDIX T16 FAMILY MEMBER"/>
    <property type="match status" value="1"/>
</dbReference>
<evidence type="ECO:0000313" key="19">
    <source>
        <dbReference type="Proteomes" id="UP001158576"/>
    </source>
</evidence>
<evidence type="ECO:0000256" key="3">
    <source>
        <dbReference type="ARBA" id="ARBA00004642"/>
    </source>
</evidence>
<dbReference type="InterPro" id="IPR015797">
    <property type="entry name" value="NUDIX_hydrolase-like_dom_sf"/>
</dbReference>
<dbReference type="InterPro" id="IPR000086">
    <property type="entry name" value="NUDIX_hydrolase_dom"/>
</dbReference>
<dbReference type="Proteomes" id="UP001158576">
    <property type="component" value="Chromosome PAR"/>
</dbReference>
<evidence type="ECO:0000256" key="5">
    <source>
        <dbReference type="ARBA" id="ARBA00023080"/>
    </source>
</evidence>
<protein>
    <recommendedName>
        <fullName evidence="9">U8 snoRNA-decapping enzyme</fullName>
        <ecNumber evidence="8">3.6.1.64</ecNumber>
    </recommendedName>
    <alternativeName>
        <fullName evidence="12">IDP phosphatase</fullName>
    </alternativeName>
    <alternativeName>
        <fullName evidence="10">Inosine diphosphate phosphatase</fullName>
    </alternativeName>
    <alternativeName>
        <fullName evidence="11">Nucleoside diphosphate-linked moiety X motif 16</fullName>
    </alternativeName>
    <alternativeName>
        <fullName evidence="13">m7GpppN-mRNA hydrolase</fullName>
    </alternativeName>
</protein>
<accession>A0ABN7S2S5</accession>
<feature type="domain" description="Nudix hydrolase" evidence="17">
    <location>
        <begin position="21"/>
        <end position="195"/>
    </location>
</feature>
<evidence type="ECO:0000256" key="4">
    <source>
        <dbReference type="ARBA" id="ARBA00022884"/>
    </source>
</evidence>
<dbReference type="Gene3D" id="3.90.79.10">
    <property type="entry name" value="Nucleoside Triphosphate Pyrophosphohydrolase"/>
    <property type="match status" value="1"/>
</dbReference>
<proteinExistence type="inferred from homology"/>
<keyword evidence="4" id="KW-0694">RNA-binding</keyword>
<organism evidence="18 19">
    <name type="scientific">Oikopleura dioica</name>
    <name type="common">Tunicate</name>
    <dbReference type="NCBI Taxonomy" id="34765"/>
    <lineage>
        <taxon>Eukaryota</taxon>
        <taxon>Metazoa</taxon>
        <taxon>Chordata</taxon>
        <taxon>Tunicata</taxon>
        <taxon>Appendicularia</taxon>
        <taxon>Copelata</taxon>
        <taxon>Oikopleuridae</taxon>
        <taxon>Oikopleura</taxon>
    </lineage>
</organism>
<evidence type="ECO:0000256" key="11">
    <source>
        <dbReference type="ARBA" id="ARBA00041656"/>
    </source>
</evidence>